<name>A0A0R2RJ98_9BACT</name>
<dbReference type="Proteomes" id="UP000051269">
    <property type="component" value="Unassembled WGS sequence"/>
</dbReference>
<evidence type="ECO:0000313" key="1">
    <source>
        <dbReference type="EMBL" id="KRO62695.1"/>
    </source>
</evidence>
<dbReference type="EMBL" id="LIBO01000042">
    <property type="protein sequence ID" value="KRO62695.1"/>
    <property type="molecule type" value="Genomic_DNA"/>
</dbReference>
<gene>
    <name evidence="1" type="ORF">ABR82_00510</name>
</gene>
<comment type="caution">
    <text evidence="1">The sequence shown here is derived from an EMBL/GenBank/DDBJ whole genome shotgun (WGS) entry which is preliminary data.</text>
</comment>
<proteinExistence type="predicted"/>
<accession>A0A0R2RJ98</accession>
<organism evidence="1 2">
    <name type="scientific">Verrucomicrobia subdivision 6 bacterium BACL9 MAG-120507-bin52</name>
    <dbReference type="NCBI Taxonomy" id="1655590"/>
    <lineage>
        <taxon>Bacteria</taxon>
        <taxon>Pseudomonadati</taxon>
        <taxon>Verrucomicrobiota</taxon>
        <taxon>Verrucomicrobiia</taxon>
        <taxon>Verrucomicrobiales</taxon>
        <taxon>Verrucomicrobia subdivision 6</taxon>
    </lineage>
</organism>
<evidence type="ECO:0000313" key="2">
    <source>
        <dbReference type="Proteomes" id="UP000051269"/>
    </source>
</evidence>
<dbReference type="AlphaFoldDB" id="A0A0R2RJ98"/>
<sequence length="201" mass="20420">MFSGGVLPVADEEIGFVGEFANGAGGGGRGFMIGGKNKGAVFPSRGTLDTVGQATPRVGNGGGVDFQRVGAMGKLERVAGLDFVKNNFSAKHGKSGRKKGLTLLSMEGAFDQIARVSTGKAGGVDGDLGSRLKGGCEKRETLQMIPVGVGKKKGKRAATLGGPFEAGLAEARAGVEDEKVFFPPIQAEASGVAPKLLRGNG</sequence>
<reference evidence="1 2" key="1">
    <citation type="submission" date="2015-10" db="EMBL/GenBank/DDBJ databases">
        <title>Metagenome-Assembled Genomes uncover a global brackish microbiome.</title>
        <authorList>
            <person name="Hugerth L.W."/>
            <person name="Larsson J."/>
            <person name="Alneberg J."/>
            <person name="Lindh M.V."/>
            <person name="Legrand C."/>
            <person name="Pinhassi J."/>
            <person name="Andersson A.F."/>
        </authorList>
    </citation>
    <scope>NUCLEOTIDE SEQUENCE [LARGE SCALE GENOMIC DNA]</scope>
    <source>
        <strain evidence="1">BACL18 MAG-120507-bin52</strain>
    </source>
</reference>
<protein>
    <submittedName>
        <fullName evidence="1">Uncharacterized protein</fullName>
    </submittedName>
</protein>